<evidence type="ECO:0000259" key="3">
    <source>
        <dbReference type="Pfam" id="PF01182"/>
    </source>
</evidence>
<comment type="function">
    <text evidence="2">Hydrolysis of 6-phosphogluconolactone to 6-phosphogluconate.</text>
</comment>
<dbReference type="InterPro" id="IPR005900">
    <property type="entry name" value="6-phosphogluconolactonase_DevB"/>
</dbReference>
<dbReference type="InterPro" id="IPR039104">
    <property type="entry name" value="6PGL"/>
</dbReference>
<feature type="domain" description="Glucosamine/galactosamine-6-phosphate isomerase" evidence="3">
    <location>
        <begin position="15"/>
        <end position="226"/>
    </location>
</feature>
<dbReference type="STRING" id="48709.A0A1D2NG99"/>
<dbReference type="GO" id="GO:0005975">
    <property type="term" value="P:carbohydrate metabolic process"/>
    <property type="evidence" value="ECO:0007669"/>
    <property type="project" value="UniProtKB-UniRule"/>
</dbReference>
<accession>A0A1D2NG99</accession>
<proteinExistence type="inferred from homology"/>
<dbReference type="PANTHER" id="PTHR11054:SF0">
    <property type="entry name" value="6-PHOSPHOGLUCONOLACTONASE"/>
    <property type="match status" value="1"/>
</dbReference>
<dbReference type="EMBL" id="LJIJ01000055">
    <property type="protein sequence ID" value="ODN04125.1"/>
    <property type="molecule type" value="Genomic_DNA"/>
</dbReference>
<dbReference type="GO" id="GO:0017057">
    <property type="term" value="F:6-phosphogluconolactonase activity"/>
    <property type="evidence" value="ECO:0007669"/>
    <property type="project" value="UniProtKB-UniRule"/>
</dbReference>
<protein>
    <recommendedName>
        <fullName evidence="2">6-phosphogluconolactonase</fullName>
        <shortName evidence="2">6PGL</shortName>
        <ecNumber evidence="2">3.1.1.31</ecNumber>
    </recommendedName>
</protein>
<dbReference type="Proteomes" id="UP000094527">
    <property type="component" value="Unassembled WGS sequence"/>
</dbReference>
<dbReference type="CDD" id="cd01400">
    <property type="entry name" value="6PGL"/>
    <property type="match status" value="1"/>
</dbReference>
<dbReference type="Pfam" id="PF01182">
    <property type="entry name" value="Glucosamine_iso"/>
    <property type="match status" value="1"/>
</dbReference>
<dbReference type="EC" id="3.1.1.31" evidence="2"/>
<dbReference type="GO" id="GO:0006098">
    <property type="term" value="P:pentose-phosphate shunt"/>
    <property type="evidence" value="ECO:0007669"/>
    <property type="project" value="UniProtKB-UniPathway"/>
</dbReference>
<comment type="catalytic activity">
    <reaction evidence="2">
        <text>6-phospho-D-glucono-1,5-lactone + H2O = 6-phospho-D-gluconate + H(+)</text>
        <dbReference type="Rhea" id="RHEA:12556"/>
        <dbReference type="ChEBI" id="CHEBI:15377"/>
        <dbReference type="ChEBI" id="CHEBI:15378"/>
        <dbReference type="ChEBI" id="CHEBI:57955"/>
        <dbReference type="ChEBI" id="CHEBI:58759"/>
        <dbReference type="EC" id="3.1.1.31"/>
    </reaction>
</comment>
<sequence>MSAEDKFLVTALPSDQFITNLCEKIGDIATEAISSRDVFLLGVSGGSIINFLAEGLPKISTDWSKWKIFLCDERLVPVDDPESTYGCYKQKLLPLLNGFPEENFIQAKLGVSGTESAADYESKLKALWTDDPNSASYGMSDCLLLGVGPDGHTCSLFPGHPVLNVADRWVTNIEDSPKPPPTRITLTYPFINKATNILIAGKGKEKWSILEKVKNGEDFPIGRVENPGGILEWILEAV</sequence>
<comment type="pathway">
    <text evidence="2">Carbohydrate degradation; pentose phosphate pathway; D-ribulose 5-phosphate from D-glucose 6-phosphate (oxidative stage): step 2/3.</text>
</comment>
<gene>
    <name evidence="4" type="ORF">Ocin01_02556</name>
</gene>
<keyword evidence="5" id="KW-1185">Reference proteome</keyword>
<name>A0A1D2NG99_ORCCI</name>
<dbReference type="NCBIfam" id="TIGR01198">
    <property type="entry name" value="pgl"/>
    <property type="match status" value="1"/>
</dbReference>
<dbReference type="InterPro" id="IPR037171">
    <property type="entry name" value="NagB/RpiA_transferase-like"/>
</dbReference>
<dbReference type="AlphaFoldDB" id="A0A1D2NG99"/>
<comment type="caution">
    <text evidence="4">The sequence shown here is derived from an EMBL/GenBank/DDBJ whole genome shotgun (WGS) entry which is preliminary data.</text>
</comment>
<evidence type="ECO:0000313" key="4">
    <source>
        <dbReference type="EMBL" id="ODN04125.1"/>
    </source>
</evidence>
<dbReference type="OrthoDB" id="432544at2759"/>
<dbReference type="OMA" id="YQLFEFE"/>
<keyword evidence="2" id="KW-0378">Hydrolase</keyword>
<evidence type="ECO:0000256" key="1">
    <source>
        <dbReference type="ARBA" id="ARBA00010662"/>
    </source>
</evidence>
<comment type="similarity">
    <text evidence="1 2">Belongs to the glucosamine/galactosamine-6-phosphate isomerase family. 6-phosphogluconolactonase subfamily.</text>
</comment>
<dbReference type="UniPathway" id="UPA00115">
    <property type="reaction ID" value="UER00409"/>
</dbReference>
<dbReference type="InterPro" id="IPR006148">
    <property type="entry name" value="Glc/Gal-6P_isomerase"/>
</dbReference>
<dbReference type="SUPFAM" id="SSF100950">
    <property type="entry name" value="NagB/RpiA/CoA transferase-like"/>
    <property type="match status" value="1"/>
</dbReference>
<reference evidence="4 5" key="1">
    <citation type="journal article" date="2016" name="Genome Biol. Evol.">
        <title>Gene Family Evolution Reflects Adaptation to Soil Environmental Stressors in the Genome of the Collembolan Orchesella cincta.</title>
        <authorList>
            <person name="Faddeeva-Vakhrusheva A."/>
            <person name="Derks M.F."/>
            <person name="Anvar S.Y."/>
            <person name="Agamennone V."/>
            <person name="Suring W."/>
            <person name="Smit S."/>
            <person name="van Straalen N.M."/>
            <person name="Roelofs D."/>
        </authorList>
    </citation>
    <scope>NUCLEOTIDE SEQUENCE [LARGE SCALE GENOMIC DNA]</scope>
    <source>
        <tissue evidence="4">Mixed pool</tissue>
    </source>
</reference>
<dbReference type="Gene3D" id="3.40.50.1360">
    <property type="match status" value="1"/>
</dbReference>
<evidence type="ECO:0000313" key="5">
    <source>
        <dbReference type="Proteomes" id="UP000094527"/>
    </source>
</evidence>
<organism evidence="4 5">
    <name type="scientific">Orchesella cincta</name>
    <name type="common">Springtail</name>
    <name type="synonym">Podura cincta</name>
    <dbReference type="NCBI Taxonomy" id="48709"/>
    <lineage>
        <taxon>Eukaryota</taxon>
        <taxon>Metazoa</taxon>
        <taxon>Ecdysozoa</taxon>
        <taxon>Arthropoda</taxon>
        <taxon>Hexapoda</taxon>
        <taxon>Collembola</taxon>
        <taxon>Entomobryomorpha</taxon>
        <taxon>Entomobryoidea</taxon>
        <taxon>Orchesellidae</taxon>
        <taxon>Orchesellinae</taxon>
        <taxon>Orchesella</taxon>
    </lineage>
</organism>
<evidence type="ECO:0000256" key="2">
    <source>
        <dbReference type="RuleBase" id="RU365095"/>
    </source>
</evidence>
<dbReference type="PANTHER" id="PTHR11054">
    <property type="entry name" value="6-PHOSPHOGLUCONOLACTONASE"/>
    <property type="match status" value="1"/>
</dbReference>